<organism evidence="14 15">
    <name type="scientific">Rhodococcus baikonurensis</name>
    <dbReference type="NCBI Taxonomy" id="172041"/>
    <lineage>
        <taxon>Bacteria</taxon>
        <taxon>Bacillati</taxon>
        <taxon>Actinomycetota</taxon>
        <taxon>Actinomycetes</taxon>
        <taxon>Mycobacteriales</taxon>
        <taxon>Nocardiaceae</taxon>
        <taxon>Rhodococcus</taxon>
        <taxon>Rhodococcus erythropolis group</taxon>
    </lineage>
</organism>
<dbReference type="PANTHER" id="PTHR19384">
    <property type="entry name" value="NITRIC OXIDE SYNTHASE-RELATED"/>
    <property type="match status" value="1"/>
</dbReference>
<evidence type="ECO:0000259" key="12">
    <source>
        <dbReference type="PROSITE" id="PS50902"/>
    </source>
</evidence>
<dbReference type="EC" id="1.8.1.2" evidence="14"/>
<keyword evidence="10 14" id="KW-0560">Oxidoreductase</keyword>
<keyword evidence="5" id="KW-0285">Flavoprotein</keyword>
<keyword evidence="8" id="KW-0521">NADP</keyword>
<dbReference type="InterPro" id="IPR001433">
    <property type="entry name" value="OxRdtase_FAD/NAD-bd"/>
</dbReference>
<evidence type="ECO:0000256" key="5">
    <source>
        <dbReference type="ARBA" id="ARBA00022630"/>
    </source>
</evidence>
<dbReference type="SUPFAM" id="SSF52343">
    <property type="entry name" value="Ferredoxin reductase-like, C-terminal NADP-linked domain"/>
    <property type="match status" value="1"/>
</dbReference>
<dbReference type="EMBL" id="JBHMAS010000034">
    <property type="protein sequence ID" value="MFB9781111.1"/>
    <property type="molecule type" value="Genomic_DNA"/>
</dbReference>
<dbReference type="GeneID" id="93806333"/>
<dbReference type="Pfam" id="PF00175">
    <property type="entry name" value="NAD_binding_1"/>
    <property type="match status" value="1"/>
</dbReference>
<evidence type="ECO:0000313" key="15">
    <source>
        <dbReference type="Proteomes" id="UP001589587"/>
    </source>
</evidence>
<dbReference type="GO" id="GO:0004783">
    <property type="term" value="F:sulfite reductase (NADPH) activity"/>
    <property type="evidence" value="ECO:0007669"/>
    <property type="project" value="UniProtKB-EC"/>
</dbReference>
<name>A0ABV5XGH9_9NOCA</name>
<evidence type="ECO:0000256" key="4">
    <source>
        <dbReference type="ARBA" id="ARBA00022605"/>
    </source>
</evidence>
<keyword evidence="9" id="KW-0249">Electron transport</keyword>
<comment type="cofactor">
    <cofactor evidence="2">
        <name>FAD</name>
        <dbReference type="ChEBI" id="CHEBI:57692"/>
    </cofactor>
</comment>
<keyword evidence="6" id="KW-0288">FMN</keyword>
<dbReference type="InterPro" id="IPR029039">
    <property type="entry name" value="Flavoprotein-like_sf"/>
</dbReference>
<evidence type="ECO:0000256" key="6">
    <source>
        <dbReference type="ARBA" id="ARBA00022643"/>
    </source>
</evidence>
<evidence type="ECO:0000256" key="10">
    <source>
        <dbReference type="ARBA" id="ARBA00023002"/>
    </source>
</evidence>
<evidence type="ECO:0000256" key="9">
    <source>
        <dbReference type="ARBA" id="ARBA00022982"/>
    </source>
</evidence>
<comment type="caution">
    <text evidence="14">The sequence shown here is derived from an EMBL/GenBank/DDBJ whole genome shotgun (WGS) entry which is preliminary data.</text>
</comment>
<proteinExistence type="predicted"/>
<dbReference type="InterPro" id="IPR003097">
    <property type="entry name" value="CysJ-like_FAD-binding"/>
</dbReference>
<evidence type="ECO:0000259" key="13">
    <source>
        <dbReference type="PROSITE" id="PS51384"/>
    </source>
</evidence>
<dbReference type="InterPro" id="IPR023173">
    <property type="entry name" value="NADPH_Cyt_P450_Rdtase_alpha"/>
</dbReference>
<evidence type="ECO:0000256" key="3">
    <source>
        <dbReference type="ARBA" id="ARBA00022448"/>
    </source>
</evidence>
<dbReference type="Gene3D" id="3.40.50.80">
    <property type="entry name" value="Nucleotide-binding domain of ferredoxin-NADP reductase (FNR) module"/>
    <property type="match status" value="1"/>
</dbReference>
<keyword evidence="3" id="KW-0813">Transport</keyword>
<dbReference type="PROSITE" id="PS50902">
    <property type="entry name" value="FLAVODOXIN_LIKE"/>
    <property type="match status" value="1"/>
</dbReference>
<keyword evidence="11" id="KW-0198">Cysteine biosynthesis</keyword>
<evidence type="ECO:0000256" key="1">
    <source>
        <dbReference type="ARBA" id="ARBA00001917"/>
    </source>
</evidence>
<dbReference type="CDD" id="cd06199">
    <property type="entry name" value="SiR"/>
    <property type="match status" value="1"/>
</dbReference>
<dbReference type="Gene3D" id="3.40.50.360">
    <property type="match status" value="1"/>
</dbReference>
<reference evidence="14 15" key="1">
    <citation type="submission" date="2024-09" db="EMBL/GenBank/DDBJ databases">
        <authorList>
            <person name="Sun Q."/>
            <person name="Mori K."/>
        </authorList>
    </citation>
    <scope>NUCLEOTIDE SEQUENCE [LARGE SCALE GENOMIC DNA]</scope>
    <source>
        <strain evidence="14 15">JCM 11411</strain>
    </source>
</reference>
<evidence type="ECO:0000313" key="14">
    <source>
        <dbReference type="EMBL" id="MFB9781111.1"/>
    </source>
</evidence>
<dbReference type="PRINTS" id="PR00369">
    <property type="entry name" value="FLAVODOXIN"/>
</dbReference>
<dbReference type="Pfam" id="PF00258">
    <property type="entry name" value="Flavodoxin_1"/>
    <property type="match status" value="1"/>
</dbReference>
<keyword evidence="7" id="KW-0274">FAD</keyword>
<sequence length="596" mass="64497">MEIPYIPEYAPFTGDQRAWLSGFLAGLHSRTVMPGQTGTATATVERTAGAAVHILFGSQTGNAESVAEDAAAAARAHGLEPLVAGLDTVDINALSAMRRVLVITSTYGEGEMPDNAQLFWDAVESESAPRLDGLYFGVLALGDTSYDGYCQSGKNIDARFEALGGTRVVDRTDCDVDYEDDAAEWIVRAVAAVAGVDGDAGPGGDTGAAVVPVASGSLKTKSQWTRKNPYPATVLANRLLSGEGSAKEVRHFTFALGEDGLDYEAGDGLGIRPINDPALVDAIIRQLGVSGDCVVTAKDGSSVPLDQVLTSDYEISIPSRDLIDDIARRSGDAELQHILDTEDREALDAWLWGKDVLDLLQLGTTVRLNPEELLGLLRPLQHRVYSISSSPLAHDGTVHLTVASVRYRSGERDRGGVCSTYLADRVGEGDRVGVFVSKNNSFRLPADDAAPVVMIGPGTGIAPFRAFLHERRARNASGQNWLFFGDQHQSSDFIYEDELNGLTRDGVLTRLDLAFSRDQSEKIYVQTRMREQGRELFAWLEKGAHVYVCGDATRMAKDVDDALHELVAEHGGLDADTAEDYVNNLKRSKRYLRDVY</sequence>
<accession>A0ABV5XGH9</accession>
<dbReference type="InterPro" id="IPR039261">
    <property type="entry name" value="FNR_nucleotide-bd"/>
</dbReference>
<comment type="cofactor">
    <cofactor evidence="1">
        <name>FMN</name>
        <dbReference type="ChEBI" id="CHEBI:58210"/>
    </cofactor>
</comment>
<evidence type="ECO:0000256" key="7">
    <source>
        <dbReference type="ARBA" id="ARBA00022827"/>
    </source>
</evidence>
<dbReference type="PANTHER" id="PTHR19384:SF128">
    <property type="entry name" value="NADPH OXIDOREDUCTASE A"/>
    <property type="match status" value="1"/>
</dbReference>
<dbReference type="InterPro" id="IPR017938">
    <property type="entry name" value="Riboflavin_synthase-like_b-brl"/>
</dbReference>
<dbReference type="SUPFAM" id="SSF63380">
    <property type="entry name" value="Riboflavin synthase domain-like"/>
    <property type="match status" value="1"/>
</dbReference>
<dbReference type="NCBIfam" id="NF004859">
    <property type="entry name" value="PRK06214.1"/>
    <property type="match status" value="1"/>
</dbReference>
<dbReference type="PIRSF" id="PIRSF000207">
    <property type="entry name" value="SiR-FP_CysJ"/>
    <property type="match status" value="1"/>
</dbReference>
<evidence type="ECO:0000256" key="11">
    <source>
        <dbReference type="ARBA" id="ARBA00023192"/>
    </source>
</evidence>
<dbReference type="Gene3D" id="2.40.30.10">
    <property type="entry name" value="Translation factors"/>
    <property type="match status" value="1"/>
</dbReference>
<dbReference type="Proteomes" id="UP001589587">
    <property type="component" value="Unassembled WGS sequence"/>
</dbReference>
<feature type="domain" description="FAD-binding FR-type" evidence="13">
    <location>
        <begin position="227"/>
        <end position="445"/>
    </location>
</feature>
<dbReference type="InterPro" id="IPR017927">
    <property type="entry name" value="FAD-bd_FR_type"/>
</dbReference>
<feature type="domain" description="Flavodoxin-like" evidence="12">
    <location>
        <begin position="52"/>
        <end position="190"/>
    </location>
</feature>
<dbReference type="InterPro" id="IPR001709">
    <property type="entry name" value="Flavoprot_Pyr_Nucl_cyt_Rdtase"/>
</dbReference>
<keyword evidence="15" id="KW-1185">Reference proteome</keyword>
<dbReference type="RefSeq" id="WP_298775787.1">
    <property type="nucleotide sequence ID" value="NZ_JBEUOO010000039.1"/>
</dbReference>
<evidence type="ECO:0000256" key="8">
    <source>
        <dbReference type="ARBA" id="ARBA00022857"/>
    </source>
</evidence>
<protein>
    <submittedName>
        <fullName evidence="14">Sulfite reductase subunit alpha</fullName>
        <ecNumber evidence="14">1.8.1.2</ecNumber>
    </submittedName>
</protein>
<dbReference type="PRINTS" id="PR00371">
    <property type="entry name" value="FPNCR"/>
</dbReference>
<dbReference type="InterPro" id="IPR001094">
    <property type="entry name" value="Flavdoxin-like"/>
</dbReference>
<dbReference type="Pfam" id="PF00667">
    <property type="entry name" value="FAD_binding_1"/>
    <property type="match status" value="1"/>
</dbReference>
<dbReference type="PROSITE" id="PS51384">
    <property type="entry name" value="FAD_FR"/>
    <property type="match status" value="1"/>
</dbReference>
<evidence type="ECO:0000256" key="2">
    <source>
        <dbReference type="ARBA" id="ARBA00001974"/>
    </source>
</evidence>
<dbReference type="SUPFAM" id="SSF52218">
    <property type="entry name" value="Flavoproteins"/>
    <property type="match status" value="1"/>
</dbReference>
<keyword evidence="4" id="KW-0028">Amino-acid biosynthesis</keyword>
<dbReference type="InterPro" id="IPR008254">
    <property type="entry name" value="Flavodoxin/NO_synth"/>
</dbReference>
<dbReference type="InterPro" id="IPR010199">
    <property type="entry name" value="CysJ"/>
</dbReference>
<dbReference type="Gene3D" id="1.20.990.10">
    <property type="entry name" value="NADPH-cytochrome p450 Reductase, Chain A, domain 3"/>
    <property type="match status" value="1"/>
</dbReference>
<gene>
    <name evidence="14" type="ORF">ACFFQ6_15560</name>
</gene>